<dbReference type="InterPro" id="IPR000531">
    <property type="entry name" value="Beta-barrel_TonB"/>
</dbReference>
<evidence type="ECO:0000256" key="6">
    <source>
        <dbReference type="ARBA" id="ARBA00022692"/>
    </source>
</evidence>
<evidence type="ECO:0000256" key="11">
    <source>
        <dbReference type="ARBA" id="ARBA00023136"/>
    </source>
</evidence>
<comment type="caution">
    <text evidence="20">The sequence shown here is derived from an EMBL/GenBank/DDBJ whole genome shotgun (WGS) entry which is preliminary data.</text>
</comment>
<evidence type="ECO:0000256" key="14">
    <source>
        <dbReference type="PROSITE-ProRule" id="PRU01360"/>
    </source>
</evidence>
<dbReference type="CDD" id="cd01347">
    <property type="entry name" value="ligand_gated_channel"/>
    <property type="match status" value="1"/>
</dbReference>
<dbReference type="EMBL" id="JAHSQO010000002">
    <property type="protein sequence ID" value="MBY8916039.1"/>
    <property type="molecule type" value="Genomic_DNA"/>
</dbReference>
<dbReference type="InterPro" id="IPR037066">
    <property type="entry name" value="Plug_dom_sf"/>
</dbReference>
<dbReference type="InterPro" id="IPR012910">
    <property type="entry name" value="Plug_dom"/>
</dbReference>
<evidence type="ECO:0000256" key="7">
    <source>
        <dbReference type="ARBA" id="ARBA00022729"/>
    </source>
</evidence>
<keyword evidence="12 20" id="KW-0675">Receptor</keyword>
<dbReference type="PANTHER" id="PTHR32552:SF68">
    <property type="entry name" value="FERRICHROME OUTER MEMBRANE TRANSPORTER_PHAGE RECEPTOR"/>
    <property type="match status" value="1"/>
</dbReference>
<dbReference type="InterPro" id="IPR010105">
    <property type="entry name" value="TonB_sidphr_rcpt"/>
</dbReference>
<evidence type="ECO:0000313" key="21">
    <source>
        <dbReference type="Proteomes" id="UP000777661"/>
    </source>
</evidence>
<evidence type="ECO:0000256" key="13">
    <source>
        <dbReference type="ARBA" id="ARBA00023237"/>
    </source>
</evidence>
<dbReference type="Gene3D" id="2.170.130.10">
    <property type="entry name" value="TonB-dependent receptor, plug domain"/>
    <property type="match status" value="1"/>
</dbReference>
<evidence type="ECO:0000259" key="19">
    <source>
        <dbReference type="Pfam" id="PF07715"/>
    </source>
</evidence>
<keyword evidence="11 14" id="KW-0472">Membrane</keyword>
<comment type="subcellular location">
    <subcellularLocation>
        <location evidence="1 14">Cell outer membrane</location>
        <topology evidence="1 14">Multi-pass membrane protein</topology>
    </subcellularLocation>
</comment>
<name>A0ABS7R534_9HYPH</name>
<dbReference type="Proteomes" id="UP000777661">
    <property type="component" value="Unassembled WGS sequence"/>
</dbReference>
<feature type="chain" id="PRO_5046622883" evidence="17">
    <location>
        <begin position="22"/>
        <end position="684"/>
    </location>
</feature>
<sequence>MALRFWITLAGAALTSQLASAQETTHLDRLVVEGDALGTGGQRGPTIAQDSTTATKSDTPILETPRSVSVVTEQLMADQGVQNVQDALTYSAGVYGAAFGFDTRGDWARIRGLEPEDYRDGLKRQFGSYNNTRPHPFMLERVEVLKGPASVLYGQGSPGGIVNLVSKLPKEETRREIFASYGSHNRKEVGIDLTGRIDENATLLYRMVGVWRDSDTQVDFVPDDVYALAPSITWQPTDDTSLTLLANLQRNKSAPTNQFFPWQGTLLPAPNGPIPTNRFVGEPGWDRYDTKQAAITAIFDHRFNETWSVSARMRYSDSEAQYDSIYAAFPPVINPDGRTLNRVAYSSDASAQVFTADTHAKAEFDTGALAHRLTLGLDYQRATTENDYFYGAGGQIDLYDPVYGNLPSGLAYFDFDPATTRQTGIYLSDQIRFGNGWIASAGLRYDSVRDAAGNSDGELSKDFGLVYEFDNGLAPYVSYSESFKPVTGTNFYGEAYKPLRGRQFEVGLKYQPPGTPSLFTASVFQINQENMLVSDPANPLNRVQLGEARIRGLELEARTKWRDFELLANYTYLDTRSETGHRLSAVPDHMASAWASYRPMGDWEGFKAGFGLRYIGETWDGADGLSTDPFLLADAMIGYETEDWDVTLAARNLFDKTYVSSCLARGDCFYGDRRTVNLTVARKF</sequence>
<keyword evidence="5" id="KW-0410">Iron transport</keyword>
<feature type="domain" description="TonB-dependent receptor-like beta-barrel" evidence="18">
    <location>
        <begin position="233"/>
        <end position="653"/>
    </location>
</feature>
<evidence type="ECO:0000259" key="18">
    <source>
        <dbReference type="Pfam" id="PF00593"/>
    </source>
</evidence>
<evidence type="ECO:0000313" key="20">
    <source>
        <dbReference type="EMBL" id="MBY8916039.1"/>
    </source>
</evidence>
<dbReference type="SUPFAM" id="SSF56935">
    <property type="entry name" value="Porins"/>
    <property type="match status" value="1"/>
</dbReference>
<keyword evidence="6 14" id="KW-0812">Transmembrane</keyword>
<keyword evidence="3 14" id="KW-0813">Transport</keyword>
<accession>A0ABS7R534</accession>
<dbReference type="RefSeq" id="WP_223005396.1">
    <property type="nucleotide sequence ID" value="NZ_JAHSQO010000002.1"/>
</dbReference>
<feature type="region of interest" description="Disordered" evidence="16">
    <location>
        <begin position="36"/>
        <end position="57"/>
    </location>
</feature>
<keyword evidence="13 14" id="KW-0998">Cell outer membrane</keyword>
<keyword evidence="9" id="KW-0406">Ion transport</keyword>
<feature type="signal peptide" evidence="17">
    <location>
        <begin position="1"/>
        <end position="21"/>
    </location>
</feature>
<feature type="domain" description="TonB-dependent receptor plug" evidence="19">
    <location>
        <begin position="61"/>
        <end position="161"/>
    </location>
</feature>
<evidence type="ECO:0000256" key="4">
    <source>
        <dbReference type="ARBA" id="ARBA00022452"/>
    </source>
</evidence>
<keyword evidence="4 14" id="KW-1134">Transmembrane beta strand</keyword>
<evidence type="ECO:0000256" key="8">
    <source>
        <dbReference type="ARBA" id="ARBA00023004"/>
    </source>
</evidence>
<protein>
    <submittedName>
        <fullName evidence="20">TonB-dependent siderophore receptor</fullName>
    </submittedName>
</protein>
<feature type="compositionally biased region" description="Polar residues" evidence="16">
    <location>
        <begin position="48"/>
        <end position="57"/>
    </location>
</feature>
<dbReference type="Gene3D" id="2.40.170.20">
    <property type="entry name" value="TonB-dependent receptor, beta-barrel domain"/>
    <property type="match status" value="1"/>
</dbReference>
<evidence type="ECO:0000256" key="2">
    <source>
        <dbReference type="ARBA" id="ARBA00009810"/>
    </source>
</evidence>
<evidence type="ECO:0000256" key="15">
    <source>
        <dbReference type="RuleBase" id="RU003357"/>
    </source>
</evidence>
<keyword evidence="10 15" id="KW-0798">TonB box</keyword>
<dbReference type="Pfam" id="PF00593">
    <property type="entry name" value="TonB_dep_Rec_b-barrel"/>
    <property type="match status" value="1"/>
</dbReference>
<keyword evidence="21" id="KW-1185">Reference proteome</keyword>
<dbReference type="InterPro" id="IPR039426">
    <property type="entry name" value="TonB-dep_rcpt-like"/>
</dbReference>
<evidence type="ECO:0000256" key="9">
    <source>
        <dbReference type="ARBA" id="ARBA00023065"/>
    </source>
</evidence>
<evidence type="ECO:0000256" key="12">
    <source>
        <dbReference type="ARBA" id="ARBA00023170"/>
    </source>
</evidence>
<reference evidence="20 21" key="1">
    <citation type="submission" date="2021-06" db="EMBL/GenBank/DDBJ databases">
        <title>Nitratireductor porphyridii sp. nov., isolated from a small marine red alga, Porphyridium purpureum in South Korea.</title>
        <authorList>
            <person name="Kim K.H."/>
            <person name="Kristyanto S."/>
            <person name="Jeon C.O."/>
        </authorList>
    </citation>
    <scope>NUCLEOTIDE SEQUENCE [LARGE SCALE GENOMIC DNA]</scope>
    <source>
        <strain evidence="20 21">R6</strain>
    </source>
</reference>
<dbReference type="Pfam" id="PF07715">
    <property type="entry name" value="Plug"/>
    <property type="match status" value="1"/>
</dbReference>
<evidence type="ECO:0000256" key="3">
    <source>
        <dbReference type="ARBA" id="ARBA00022448"/>
    </source>
</evidence>
<organism evidence="20 21">
    <name type="scientific">Nitratireductor rhodophyticola</name>
    <dbReference type="NCBI Taxonomy" id="2854036"/>
    <lineage>
        <taxon>Bacteria</taxon>
        <taxon>Pseudomonadati</taxon>
        <taxon>Pseudomonadota</taxon>
        <taxon>Alphaproteobacteria</taxon>
        <taxon>Hyphomicrobiales</taxon>
        <taxon>Phyllobacteriaceae</taxon>
        <taxon>Nitratireductor</taxon>
    </lineage>
</organism>
<dbReference type="NCBIfam" id="TIGR01783">
    <property type="entry name" value="TonB-siderophor"/>
    <property type="match status" value="1"/>
</dbReference>
<proteinExistence type="inferred from homology"/>
<keyword evidence="8" id="KW-0408">Iron</keyword>
<evidence type="ECO:0000256" key="17">
    <source>
        <dbReference type="SAM" id="SignalP"/>
    </source>
</evidence>
<evidence type="ECO:0000256" key="1">
    <source>
        <dbReference type="ARBA" id="ARBA00004571"/>
    </source>
</evidence>
<evidence type="ECO:0000256" key="10">
    <source>
        <dbReference type="ARBA" id="ARBA00023077"/>
    </source>
</evidence>
<evidence type="ECO:0000256" key="16">
    <source>
        <dbReference type="SAM" id="MobiDB-lite"/>
    </source>
</evidence>
<evidence type="ECO:0000256" key="5">
    <source>
        <dbReference type="ARBA" id="ARBA00022496"/>
    </source>
</evidence>
<keyword evidence="7 17" id="KW-0732">Signal</keyword>
<gene>
    <name evidence="20" type="ORF">KVG22_05545</name>
</gene>
<dbReference type="InterPro" id="IPR036942">
    <property type="entry name" value="Beta-barrel_TonB_sf"/>
</dbReference>
<dbReference type="PROSITE" id="PS52016">
    <property type="entry name" value="TONB_DEPENDENT_REC_3"/>
    <property type="match status" value="1"/>
</dbReference>
<comment type="similarity">
    <text evidence="2 14 15">Belongs to the TonB-dependent receptor family.</text>
</comment>
<dbReference type="PANTHER" id="PTHR32552">
    <property type="entry name" value="FERRICHROME IRON RECEPTOR-RELATED"/>
    <property type="match status" value="1"/>
</dbReference>